<keyword evidence="1" id="KW-0472">Membrane</keyword>
<feature type="transmembrane region" description="Helical" evidence="1">
    <location>
        <begin position="87"/>
        <end position="106"/>
    </location>
</feature>
<sequence length="147" mass="17545">MKQIKNSILVGDRDNQQDDHCNLWALLMSKYLRSINIRTRFLVKQIPKIIILKQTYNFQVQVQKGGNQQKKETIQRQHTYANKSQEVIASFYIMGINQFFFNLFLYHFEIMQIIRFIGIEYYQSLKAQQIDPTKYACFISCSLTFLE</sequence>
<accession>A0A8S1NYC6</accession>
<keyword evidence="1" id="KW-0812">Transmembrane</keyword>
<proteinExistence type="predicted"/>
<protein>
    <recommendedName>
        <fullName evidence="5">Transmembrane protein</fullName>
    </recommendedName>
</protein>
<evidence type="ECO:0008006" key="5">
    <source>
        <dbReference type="Google" id="ProtNLM"/>
    </source>
</evidence>
<gene>
    <name evidence="2" type="ORF">PPRIM_AZ9-3.1.T0960162</name>
    <name evidence="3" type="ORF">PPRIM_AZ9-3.1.T0960163</name>
</gene>
<dbReference type="EMBL" id="CAJJDM010000099">
    <property type="protein sequence ID" value="CAD8094685.1"/>
    <property type="molecule type" value="Genomic_DNA"/>
</dbReference>
<dbReference type="EMBL" id="CAJJDM010000099">
    <property type="protein sequence ID" value="CAD8094687.1"/>
    <property type="molecule type" value="Genomic_DNA"/>
</dbReference>
<comment type="caution">
    <text evidence="2">The sequence shown here is derived from an EMBL/GenBank/DDBJ whole genome shotgun (WGS) entry which is preliminary data.</text>
</comment>
<dbReference type="Proteomes" id="UP000688137">
    <property type="component" value="Unassembled WGS sequence"/>
</dbReference>
<reference evidence="2" key="1">
    <citation type="submission" date="2021-01" db="EMBL/GenBank/DDBJ databases">
        <authorList>
            <consortium name="Genoscope - CEA"/>
            <person name="William W."/>
        </authorList>
    </citation>
    <scope>NUCLEOTIDE SEQUENCE</scope>
</reference>
<keyword evidence="4" id="KW-1185">Reference proteome</keyword>
<dbReference type="AlphaFoldDB" id="A0A8S1NYC6"/>
<evidence type="ECO:0000256" key="1">
    <source>
        <dbReference type="SAM" id="Phobius"/>
    </source>
</evidence>
<name>A0A8S1NYC6_PARPR</name>
<evidence type="ECO:0000313" key="3">
    <source>
        <dbReference type="EMBL" id="CAD8094687.1"/>
    </source>
</evidence>
<evidence type="ECO:0000313" key="2">
    <source>
        <dbReference type="EMBL" id="CAD8094685.1"/>
    </source>
</evidence>
<organism evidence="2 4">
    <name type="scientific">Paramecium primaurelia</name>
    <dbReference type="NCBI Taxonomy" id="5886"/>
    <lineage>
        <taxon>Eukaryota</taxon>
        <taxon>Sar</taxon>
        <taxon>Alveolata</taxon>
        <taxon>Ciliophora</taxon>
        <taxon>Intramacronucleata</taxon>
        <taxon>Oligohymenophorea</taxon>
        <taxon>Peniculida</taxon>
        <taxon>Parameciidae</taxon>
        <taxon>Paramecium</taxon>
    </lineage>
</organism>
<keyword evidence="1" id="KW-1133">Transmembrane helix</keyword>
<evidence type="ECO:0000313" key="4">
    <source>
        <dbReference type="Proteomes" id="UP000688137"/>
    </source>
</evidence>